<feature type="transmembrane region" description="Helical" evidence="10">
    <location>
        <begin position="455"/>
        <end position="473"/>
    </location>
</feature>
<sequence>MADHKEISVDQKEGPNSQTASFSHQASRVDNDNHDESLLDGAAKATVQEQTMGLRKGLKMYPKAVGWSIVISTAIVMEGFDKALIRSLFANVAFREQFGHERPNGTYDLAPSWQTALSIASVVGEILGLMANGILAERYGYRKTIILSLILTIAFIFITFFAKNVSQLLAGQILMGLPWGVFQTITVTYASEVCPVVLRAYLTTYINLCWVFGQFIAAGVLRAMTQRSDQWSYRIPFALQWMWPVPIMIGVFLAPESPWWLVRRGKRDMARKALIRLASRNQVDFDPDATIAMMEHTNAMEKALSEGTSYLDCFRGVNLRRTEIVCCTWMVQIFTGVALSGYSAYFYIQAGLAPQHAFTMTMVQYALGAVGTMCSWFLMARFGRRQLYLWGIVALFTILLIVGIVSVSVPSSNSAVGWAIGSLLITWTALYDLSVGPVCYALVSELASTRLRAKSVVLARCVYNMGYIVLGILTPRMLNPSAWGWGARSGFFWAGFAAICFTWVFFRLPEPKGRTYGELDILFERRISARKFSSTVIDPIEDGKDILHDTKLPMEERVEKVSV</sequence>
<dbReference type="AlphaFoldDB" id="A0A438NK54"/>
<evidence type="ECO:0000256" key="4">
    <source>
        <dbReference type="ARBA" id="ARBA00022692"/>
    </source>
</evidence>
<accession>A0A438NK54</accession>
<reference evidence="12 13" key="1">
    <citation type="submission" date="2017-03" db="EMBL/GenBank/DDBJ databases">
        <title>Genomes of endolithic fungi from Antarctica.</title>
        <authorList>
            <person name="Coleine C."/>
            <person name="Masonjones S."/>
            <person name="Stajich J.E."/>
        </authorList>
    </citation>
    <scope>NUCLEOTIDE SEQUENCE [LARGE SCALE GENOMIC DNA]</scope>
    <source>
        <strain evidence="12 13">CCFEE 6314</strain>
    </source>
</reference>
<evidence type="ECO:0000313" key="12">
    <source>
        <dbReference type="EMBL" id="RVX76107.1"/>
    </source>
</evidence>
<keyword evidence="3 8" id="KW-0813">Transport</keyword>
<dbReference type="Proteomes" id="UP000288859">
    <property type="component" value="Unassembled WGS sequence"/>
</dbReference>
<feature type="domain" description="Major facilitator superfamily (MFS) profile" evidence="11">
    <location>
        <begin position="67"/>
        <end position="512"/>
    </location>
</feature>
<dbReference type="InterPro" id="IPR005829">
    <property type="entry name" value="Sugar_transporter_CS"/>
</dbReference>
<feature type="transmembrane region" description="Helical" evidence="10">
    <location>
        <begin position="168"/>
        <end position="190"/>
    </location>
</feature>
<dbReference type="PANTHER" id="PTHR48022:SF5">
    <property type="entry name" value="ALPHA-GLUCOSIDES PERMEASE MPH2-RELATED"/>
    <property type="match status" value="1"/>
</dbReference>
<feature type="transmembrane region" description="Helical" evidence="10">
    <location>
        <begin position="387"/>
        <end position="409"/>
    </location>
</feature>
<dbReference type="PROSITE" id="PS50850">
    <property type="entry name" value="MFS"/>
    <property type="match status" value="1"/>
</dbReference>
<evidence type="ECO:0000256" key="1">
    <source>
        <dbReference type="ARBA" id="ARBA00004141"/>
    </source>
</evidence>
<feature type="transmembrane region" description="Helical" evidence="10">
    <location>
        <begin position="144"/>
        <end position="162"/>
    </location>
</feature>
<evidence type="ECO:0000313" key="13">
    <source>
        <dbReference type="Proteomes" id="UP000288859"/>
    </source>
</evidence>
<dbReference type="InterPro" id="IPR036259">
    <property type="entry name" value="MFS_trans_sf"/>
</dbReference>
<evidence type="ECO:0000256" key="8">
    <source>
        <dbReference type="RuleBase" id="RU003346"/>
    </source>
</evidence>
<feature type="transmembrane region" description="Helical" evidence="10">
    <location>
        <begin position="485"/>
        <end position="506"/>
    </location>
</feature>
<dbReference type="GO" id="GO:0016020">
    <property type="term" value="C:membrane"/>
    <property type="evidence" value="ECO:0007669"/>
    <property type="project" value="UniProtKB-SubCell"/>
</dbReference>
<dbReference type="FunFam" id="1.20.1250.20:FF:000149">
    <property type="entry name" value="MFS transporter, SP family, general alpha glucoside:H+ symporter"/>
    <property type="match status" value="1"/>
</dbReference>
<dbReference type="PROSITE" id="PS00217">
    <property type="entry name" value="SUGAR_TRANSPORT_2"/>
    <property type="match status" value="1"/>
</dbReference>
<protein>
    <recommendedName>
        <fullName evidence="11">Major facilitator superfamily (MFS) profile domain-containing protein</fullName>
    </recommendedName>
</protein>
<feature type="compositionally biased region" description="Basic and acidic residues" evidence="9">
    <location>
        <begin position="1"/>
        <end position="13"/>
    </location>
</feature>
<dbReference type="PANTHER" id="PTHR48022">
    <property type="entry name" value="PLASTIDIC GLUCOSE TRANSPORTER 4"/>
    <property type="match status" value="1"/>
</dbReference>
<dbReference type="GO" id="GO:0000023">
    <property type="term" value="P:maltose metabolic process"/>
    <property type="evidence" value="ECO:0007669"/>
    <property type="project" value="UniProtKB-KW"/>
</dbReference>
<comment type="similarity">
    <text evidence="2 8">Belongs to the major facilitator superfamily. Sugar transporter (TC 2.A.1.1) family.</text>
</comment>
<evidence type="ECO:0000256" key="7">
    <source>
        <dbReference type="ARBA" id="ARBA00026248"/>
    </source>
</evidence>
<dbReference type="Pfam" id="PF00083">
    <property type="entry name" value="Sugar_tr"/>
    <property type="match status" value="1"/>
</dbReference>
<keyword evidence="7" id="KW-0462">Maltose metabolism</keyword>
<dbReference type="VEuPathDB" id="FungiDB:PV10_04208"/>
<evidence type="ECO:0000256" key="6">
    <source>
        <dbReference type="ARBA" id="ARBA00023136"/>
    </source>
</evidence>
<dbReference type="InterPro" id="IPR020846">
    <property type="entry name" value="MFS_dom"/>
</dbReference>
<dbReference type="SUPFAM" id="SSF103473">
    <property type="entry name" value="MFS general substrate transporter"/>
    <property type="match status" value="1"/>
</dbReference>
<evidence type="ECO:0000256" key="9">
    <source>
        <dbReference type="SAM" id="MobiDB-lite"/>
    </source>
</evidence>
<evidence type="ECO:0000256" key="2">
    <source>
        <dbReference type="ARBA" id="ARBA00010992"/>
    </source>
</evidence>
<evidence type="ECO:0000256" key="3">
    <source>
        <dbReference type="ARBA" id="ARBA00022448"/>
    </source>
</evidence>
<organism evidence="12 13">
    <name type="scientific">Exophiala mesophila</name>
    <name type="common">Black yeast-like fungus</name>
    <dbReference type="NCBI Taxonomy" id="212818"/>
    <lineage>
        <taxon>Eukaryota</taxon>
        <taxon>Fungi</taxon>
        <taxon>Dikarya</taxon>
        <taxon>Ascomycota</taxon>
        <taxon>Pezizomycotina</taxon>
        <taxon>Eurotiomycetes</taxon>
        <taxon>Chaetothyriomycetidae</taxon>
        <taxon>Chaetothyriales</taxon>
        <taxon>Herpotrichiellaceae</taxon>
        <taxon>Exophiala</taxon>
    </lineage>
</organism>
<dbReference type="InterPro" id="IPR050360">
    <property type="entry name" value="MFS_Sugar_Transporters"/>
</dbReference>
<evidence type="ECO:0000256" key="5">
    <source>
        <dbReference type="ARBA" id="ARBA00022989"/>
    </source>
</evidence>
<dbReference type="OrthoDB" id="6612291at2759"/>
<dbReference type="Gene3D" id="1.20.1250.20">
    <property type="entry name" value="MFS general substrate transporter like domains"/>
    <property type="match status" value="1"/>
</dbReference>
<dbReference type="EMBL" id="NAJM01000001">
    <property type="protein sequence ID" value="RVX76107.1"/>
    <property type="molecule type" value="Genomic_DNA"/>
</dbReference>
<evidence type="ECO:0000259" key="11">
    <source>
        <dbReference type="PROSITE" id="PS50850"/>
    </source>
</evidence>
<feature type="transmembrane region" description="Helical" evidence="10">
    <location>
        <begin position="241"/>
        <end position="262"/>
    </location>
</feature>
<evidence type="ECO:0000256" key="10">
    <source>
        <dbReference type="SAM" id="Phobius"/>
    </source>
</evidence>
<comment type="caution">
    <text evidence="12">The sequence shown here is derived from an EMBL/GenBank/DDBJ whole genome shotgun (WGS) entry which is preliminary data.</text>
</comment>
<name>A0A438NK54_EXOME</name>
<keyword evidence="4 10" id="KW-0812">Transmembrane</keyword>
<feature type="transmembrane region" description="Helical" evidence="10">
    <location>
        <begin position="415"/>
        <end position="443"/>
    </location>
</feature>
<feature type="transmembrane region" description="Helical" evidence="10">
    <location>
        <begin position="202"/>
        <end position="221"/>
    </location>
</feature>
<dbReference type="GO" id="GO:0005351">
    <property type="term" value="F:carbohydrate:proton symporter activity"/>
    <property type="evidence" value="ECO:0007669"/>
    <property type="project" value="TreeGrafter"/>
</dbReference>
<feature type="compositionally biased region" description="Polar residues" evidence="9">
    <location>
        <begin position="14"/>
        <end position="26"/>
    </location>
</feature>
<dbReference type="InterPro" id="IPR003663">
    <property type="entry name" value="Sugar/inositol_transpt"/>
</dbReference>
<feature type="transmembrane region" description="Helical" evidence="10">
    <location>
        <begin position="360"/>
        <end position="380"/>
    </location>
</feature>
<keyword evidence="6 10" id="KW-0472">Membrane</keyword>
<dbReference type="NCBIfam" id="TIGR00879">
    <property type="entry name" value="SP"/>
    <property type="match status" value="1"/>
</dbReference>
<keyword evidence="5 10" id="KW-1133">Transmembrane helix</keyword>
<comment type="subcellular location">
    <subcellularLocation>
        <location evidence="1">Membrane</location>
        <topology evidence="1">Multi-pass membrane protein</topology>
    </subcellularLocation>
</comment>
<feature type="transmembrane region" description="Helical" evidence="10">
    <location>
        <begin position="324"/>
        <end position="348"/>
    </location>
</feature>
<dbReference type="InterPro" id="IPR005828">
    <property type="entry name" value="MFS_sugar_transport-like"/>
</dbReference>
<gene>
    <name evidence="12" type="ORF">B0A52_00464</name>
</gene>
<proteinExistence type="inferred from homology"/>
<feature type="region of interest" description="Disordered" evidence="9">
    <location>
        <begin position="1"/>
        <end position="35"/>
    </location>
</feature>